<organism evidence="2">
    <name type="scientific">Aplanochytrium stocchinoi</name>
    <dbReference type="NCBI Taxonomy" id="215587"/>
    <lineage>
        <taxon>Eukaryota</taxon>
        <taxon>Sar</taxon>
        <taxon>Stramenopiles</taxon>
        <taxon>Bigyra</taxon>
        <taxon>Labyrinthulomycetes</taxon>
        <taxon>Thraustochytrida</taxon>
        <taxon>Thraustochytriidae</taxon>
        <taxon>Aplanochytrium</taxon>
    </lineage>
</organism>
<feature type="region of interest" description="Disordered" evidence="1">
    <location>
        <begin position="77"/>
        <end position="100"/>
    </location>
</feature>
<accession>A0A7S3LS71</accession>
<protein>
    <submittedName>
        <fullName evidence="2">Uncharacterized protein</fullName>
    </submittedName>
</protein>
<name>A0A7S3LS71_9STRA</name>
<gene>
    <name evidence="2" type="ORF">ASTO00021_LOCUS10115</name>
</gene>
<reference evidence="2" key="1">
    <citation type="submission" date="2021-01" db="EMBL/GenBank/DDBJ databases">
        <authorList>
            <person name="Corre E."/>
            <person name="Pelletier E."/>
            <person name="Niang G."/>
            <person name="Scheremetjew M."/>
            <person name="Finn R."/>
            <person name="Kale V."/>
            <person name="Holt S."/>
            <person name="Cochrane G."/>
            <person name="Meng A."/>
            <person name="Brown T."/>
            <person name="Cohen L."/>
        </authorList>
    </citation>
    <scope>NUCLEOTIDE SEQUENCE</scope>
    <source>
        <strain evidence="2">GSBS06</strain>
    </source>
</reference>
<sequence length="119" mass="13822">MSQLKTYSKDTLVGNWFEEKYPPLKGVIPSYKKYESYGTTTSQDSYKHVSKEKAQTIPVGIVNKVLSSNYDPHRSELELTKRIQEHDRPRRSRSFLDYRLRRSCTRPPAGKVEEKSPGL</sequence>
<dbReference type="AlphaFoldDB" id="A0A7S3LS71"/>
<evidence type="ECO:0000256" key="1">
    <source>
        <dbReference type="SAM" id="MobiDB-lite"/>
    </source>
</evidence>
<proteinExistence type="predicted"/>
<dbReference type="EMBL" id="HBIN01013393">
    <property type="protein sequence ID" value="CAE0439958.1"/>
    <property type="molecule type" value="Transcribed_RNA"/>
</dbReference>
<evidence type="ECO:0000313" key="2">
    <source>
        <dbReference type="EMBL" id="CAE0439958.1"/>
    </source>
</evidence>